<evidence type="ECO:0000256" key="1">
    <source>
        <dbReference type="ARBA" id="ARBA00004123"/>
    </source>
</evidence>
<dbReference type="GO" id="GO:0044732">
    <property type="term" value="C:mitotic spindle pole body"/>
    <property type="evidence" value="ECO:0007669"/>
    <property type="project" value="TreeGrafter"/>
</dbReference>
<dbReference type="GO" id="GO:0051301">
    <property type="term" value="P:cell division"/>
    <property type="evidence" value="ECO:0007669"/>
    <property type="project" value="UniProtKB-KW"/>
</dbReference>
<dbReference type="GO" id="GO:0005874">
    <property type="term" value="C:microtubule"/>
    <property type="evidence" value="ECO:0007669"/>
    <property type="project" value="UniProtKB-KW"/>
</dbReference>
<evidence type="ECO:0000256" key="7">
    <source>
        <dbReference type="ARBA" id="ARBA00022490"/>
    </source>
</evidence>
<keyword evidence="11" id="KW-0159">Chromosome partition</keyword>
<keyword evidence="9" id="KW-0493">Microtubule</keyword>
<dbReference type="PANTHER" id="PTHR28036:SF1">
    <property type="entry name" value="DASH COMPLEX SUBUNIT DAD2"/>
    <property type="match status" value="1"/>
</dbReference>
<keyword evidence="8" id="KW-0132">Cell division</keyword>
<evidence type="ECO:0000256" key="5">
    <source>
        <dbReference type="ARBA" id="ARBA00020260"/>
    </source>
</evidence>
<evidence type="ECO:0000256" key="17">
    <source>
        <dbReference type="ARBA" id="ARBA00030568"/>
    </source>
</evidence>
<evidence type="ECO:0000256" key="2">
    <source>
        <dbReference type="ARBA" id="ARBA00004186"/>
    </source>
</evidence>
<dbReference type="STRING" id="225359.A0A2S4PZ78"/>
<evidence type="ECO:0000256" key="4">
    <source>
        <dbReference type="ARBA" id="ARBA00005501"/>
    </source>
</evidence>
<evidence type="ECO:0000256" key="9">
    <source>
        <dbReference type="ARBA" id="ARBA00022701"/>
    </source>
</evidence>
<feature type="non-terminal residue" evidence="20">
    <location>
        <position position="161"/>
    </location>
</feature>
<evidence type="ECO:0000256" key="19">
    <source>
        <dbReference type="SAM" id="MobiDB-lite"/>
    </source>
</evidence>
<dbReference type="EMBL" id="PEDP01000144">
    <property type="protein sequence ID" value="POS87350.1"/>
    <property type="molecule type" value="Genomic_DNA"/>
</dbReference>
<comment type="similarity">
    <text evidence="4">Belongs to the DASH complex DAD2 family.</text>
</comment>
<keyword evidence="15" id="KW-0131">Cell cycle</keyword>
<feature type="compositionally biased region" description="Low complexity" evidence="19">
    <location>
        <begin position="15"/>
        <end position="26"/>
    </location>
</feature>
<keyword evidence="16" id="KW-0137">Centromere</keyword>
<comment type="subcellular location">
    <subcellularLocation>
        <location evidence="3">Chromosome</location>
        <location evidence="3">Centromere</location>
        <location evidence="3">Kinetochore</location>
    </subcellularLocation>
    <subcellularLocation>
        <location evidence="2">Cytoplasm</location>
        <location evidence="2">Cytoskeleton</location>
        <location evidence="2">Spindle</location>
    </subcellularLocation>
    <subcellularLocation>
        <location evidence="1">Nucleus</location>
    </subcellularLocation>
</comment>
<accession>A0A2S4PZ78</accession>
<evidence type="ECO:0000256" key="8">
    <source>
        <dbReference type="ARBA" id="ARBA00022618"/>
    </source>
</evidence>
<keyword evidence="12" id="KW-0995">Kinetochore</keyword>
<evidence type="ECO:0000256" key="6">
    <source>
        <dbReference type="ARBA" id="ARBA00022454"/>
    </source>
</evidence>
<dbReference type="Proteomes" id="UP000237438">
    <property type="component" value="Unassembled WGS sequence"/>
</dbReference>
<name>A0A2S4PZ78_9PEZI</name>
<evidence type="ECO:0000313" key="20">
    <source>
        <dbReference type="EMBL" id="POS87350.1"/>
    </source>
</evidence>
<evidence type="ECO:0000256" key="3">
    <source>
        <dbReference type="ARBA" id="ARBA00004629"/>
    </source>
</evidence>
<evidence type="ECO:0000256" key="13">
    <source>
        <dbReference type="ARBA" id="ARBA00023212"/>
    </source>
</evidence>
<proteinExistence type="inferred from homology"/>
<sequence>MFNNSRLVQSHMRYGSTNSNSFSSGKSSVLHARINEKKAELENLKQLRDLSAALAEQMQILEEKLATLSDGTEVVATVLGNWHSVLQAINLASQKLPRPNDDQMTLITSPQNEAALPQTLVRIPTEHAPHLNYSDSKLIGQVLAGIYVAIVTAASTFQANI</sequence>
<gene>
    <name evidence="20" type="ORF">EPUL_002337</name>
</gene>
<evidence type="ECO:0000313" key="21">
    <source>
        <dbReference type="Proteomes" id="UP000237438"/>
    </source>
</evidence>
<dbReference type="InterPro" id="IPR013963">
    <property type="entry name" value="DASH_Dad2"/>
</dbReference>
<evidence type="ECO:0000256" key="12">
    <source>
        <dbReference type="ARBA" id="ARBA00022838"/>
    </source>
</evidence>
<feature type="coiled-coil region" evidence="18">
    <location>
        <begin position="27"/>
        <end position="64"/>
    </location>
</feature>
<dbReference type="PANTHER" id="PTHR28036">
    <property type="entry name" value="DASH COMPLEX SUBUNIT DAD2"/>
    <property type="match status" value="1"/>
</dbReference>
<dbReference type="GO" id="GO:1990023">
    <property type="term" value="C:mitotic spindle midzone"/>
    <property type="evidence" value="ECO:0007669"/>
    <property type="project" value="TreeGrafter"/>
</dbReference>
<dbReference type="AlphaFoldDB" id="A0A2S4PZ78"/>
<keyword evidence="14" id="KW-0539">Nucleus</keyword>
<keyword evidence="21" id="KW-1185">Reference proteome</keyword>
<evidence type="ECO:0000256" key="15">
    <source>
        <dbReference type="ARBA" id="ARBA00023306"/>
    </source>
</evidence>
<feature type="region of interest" description="Disordered" evidence="19">
    <location>
        <begin position="1"/>
        <end position="26"/>
    </location>
</feature>
<dbReference type="Pfam" id="PF08654">
    <property type="entry name" value="DASH_Dad2"/>
    <property type="match status" value="1"/>
</dbReference>
<dbReference type="GO" id="GO:0000278">
    <property type="term" value="P:mitotic cell cycle"/>
    <property type="evidence" value="ECO:0007669"/>
    <property type="project" value="InterPro"/>
</dbReference>
<comment type="caution">
    <text evidence="20">The sequence shown here is derived from an EMBL/GenBank/DDBJ whole genome shotgun (WGS) entry which is preliminary data.</text>
</comment>
<reference evidence="20 21" key="1">
    <citation type="submission" date="2017-10" db="EMBL/GenBank/DDBJ databases">
        <title>Development of genomic resources for the powdery mildew, Erysiphe pulchra.</title>
        <authorList>
            <person name="Wadl P.A."/>
            <person name="Mack B.M."/>
            <person name="Moore G."/>
            <person name="Beltz S.B."/>
        </authorList>
    </citation>
    <scope>NUCLEOTIDE SEQUENCE [LARGE SCALE GENOMIC DNA]</scope>
    <source>
        <strain evidence="20">Cflorida</strain>
    </source>
</reference>
<organism evidence="20 21">
    <name type="scientific">Erysiphe pulchra</name>
    <dbReference type="NCBI Taxonomy" id="225359"/>
    <lineage>
        <taxon>Eukaryota</taxon>
        <taxon>Fungi</taxon>
        <taxon>Dikarya</taxon>
        <taxon>Ascomycota</taxon>
        <taxon>Pezizomycotina</taxon>
        <taxon>Leotiomycetes</taxon>
        <taxon>Erysiphales</taxon>
        <taxon>Erysiphaceae</taxon>
        <taxon>Erysiphe</taxon>
    </lineage>
</organism>
<evidence type="ECO:0000256" key="14">
    <source>
        <dbReference type="ARBA" id="ARBA00023242"/>
    </source>
</evidence>
<keyword evidence="18" id="KW-0175">Coiled coil</keyword>
<protein>
    <recommendedName>
        <fullName evidence="5">DASH complex subunit DAD2</fullName>
    </recommendedName>
    <alternativeName>
        <fullName evidence="17">Outer kinetochore protein DAD2</fullName>
    </alternativeName>
</protein>
<evidence type="ECO:0000256" key="11">
    <source>
        <dbReference type="ARBA" id="ARBA00022829"/>
    </source>
</evidence>
<evidence type="ECO:0000256" key="10">
    <source>
        <dbReference type="ARBA" id="ARBA00022776"/>
    </source>
</evidence>
<dbReference type="GO" id="GO:0042729">
    <property type="term" value="C:DASH complex"/>
    <property type="evidence" value="ECO:0007669"/>
    <property type="project" value="InterPro"/>
</dbReference>
<keyword evidence="7" id="KW-0963">Cytoplasm</keyword>
<dbReference type="OrthoDB" id="3230169at2759"/>
<keyword evidence="13" id="KW-0206">Cytoskeleton</keyword>
<dbReference type="GO" id="GO:0008608">
    <property type="term" value="P:attachment of spindle microtubules to kinetochore"/>
    <property type="evidence" value="ECO:0007669"/>
    <property type="project" value="TreeGrafter"/>
</dbReference>
<keyword evidence="6" id="KW-0158">Chromosome</keyword>
<evidence type="ECO:0000256" key="18">
    <source>
        <dbReference type="SAM" id="Coils"/>
    </source>
</evidence>
<keyword evidence="10" id="KW-0498">Mitosis</keyword>
<evidence type="ECO:0000256" key="16">
    <source>
        <dbReference type="ARBA" id="ARBA00023328"/>
    </source>
</evidence>